<keyword evidence="8" id="KW-0406">Ion transport</keyword>
<evidence type="ECO:0000256" key="12">
    <source>
        <dbReference type="RuleBase" id="RU003553"/>
    </source>
</evidence>
<evidence type="ECO:0000256" key="11">
    <source>
        <dbReference type="ARBA" id="ARBA00023310"/>
    </source>
</evidence>
<dbReference type="PANTHER" id="PTHR15184:SF71">
    <property type="entry name" value="ATP SYNTHASE SUBUNIT BETA, MITOCHONDRIAL"/>
    <property type="match status" value="1"/>
</dbReference>
<keyword evidence="11 12" id="KW-0066">ATP synthesis</keyword>
<dbReference type="InterPro" id="IPR050053">
    <property type="entry name" value="ATPase_alpha/beta_chains"/>
</dbReference>
<name>A0A2B4R7U7_STYPI</name>
<evidence type="ECO:0000256" key="4">
    <source>
        <dbReference type="ARBA" id="ARBA00022741"/>
    </source>
</evidence>
<keyword evidence="13" id="KW-0175">Coiled coil</keyword>
<dbReference type="InterPro" id="IPR024034">
    <property type="entry name" value="ATPase_F1/V1_b/a_C"/>
</dbReference>
<dbReference type="Pfam" id="PF00006">
    <property type="entry name" value="ATP-synt_ab"/>
    <property type="match status" value="1"/>
</dbReference>
<dbReference type="InterPro" id="IPR000194">
    <property type="entry name" value="ATPase_F1/V1/A1_a/bsu_nucl-bd"/>
</dbReference>
<dbReference type="STRING" id="50429.A0A2B4R7U7"/>
<dbReference type="SUPFAM" id="SSF50615">
    <property type="entry name" value="N-terminal domain of alpha and beta subunits of F1 ATP synthase"/>
    <property type="match status" value="1"/>
</dbReference>
<feature type="domain" description="AAA+ ATPase" evidence="14">
    <location>
        <begin position="823"/>
        <end position="1118"/>
    </location>
</feature>
<keyword evidence="7" id="KW-1278">Translocase</keyword>
<proteinExistence type="inferred from homology"/>
<dbReference type="GO" id="GO:0005524">
    <property type="term" value="F:ATP binding"/>
    <property type="evidence" value="ECO:0007669"/>
    <property type="project" value="UniProtKB-KW"/>
</dbReference>
<dbReference type="FunFam" id="1.10.1140.10:FF:000001">
    <property type="entry name" value="ATP synthase subunit beta"/>
    <property type="match status" value="1"/>
</dbReference>
<dbReference type="HAMAP" id="MF_01347">
    <property type="entry name" value="ATP_synth_beta_bact"/>
    <property type="match status" value="1"/>
</dbReference>
<evidence type="ECO:0000256" key="3">
    <source>
        <dbReference type="ARBA" id="ARBA00022448"/>
    </source>
</evidence>
<dbReference type="PANTHER" id="PTHR15184">
    <property type="entry name" value="ATP SYNTHASE"/>
    <property type="match status" value="1"/>
</dbReference>
<dbReference type="OrthoDB" id="14523at2759"/>
<comment type="similarity">
    <text evidence="2">Belongs to the ATPase alpha/beta chains family.</text>
</comment>
<evidence type="ECO:0000256" key="13">
    <source>
        <dbReference type="SAM" id="Coils"/>
    </source>
</evidence>
<comment type="function">
    <text evidence="12">Produces ATP from ADP in the presence of a proton gradient across the membrane.</text>
</comment>
<comment type="catalytic activity">
    <reaction evidence="12">
        <text>ATP + H2O + 4 H(+)(in) = ADP + phosphate + 5 H(+)(out)</text>
        <dbReference type="Rhea" id="RHEA:57720"/>
        <dbReference type="ChEBI" id="CHEBI:15377"/>
        <dbReference type="ChEBI" id="CHEBI:15378"/>
        <dbReference type="ChEBI" id="CHEBI:30616"/>
        <dbReference type="ChEBI" id="CHEBI:43474"/>
        <dbReference type="ChEBI" id="CHEBI:456216"/>
        <dbReference type="EC" id="7.1.2.2"/>
    </reaction>
</comment>
<keyword evidence="3" id="KW-0813">Transport</keyword>
<dbReference type="Gene3D" id="1.10.1140.10">
    <property type="entry name" value="Bovine Mitochondrial F1-atpase, Atp Synthase Beta Chain, Chain D, domain 3"/>
    <property type="match status" value="1"/>
</dbReference>
<evidence type="ECO:0000256" key="9">
    <source>
        <dbReference type="ARBA" id="ARBA00023136"/>
    </source>
</evidence>
<accession>A0A2B4R7U7</accession>
<keyword evidence="9" id="KW-0472">Membrane</keyword>
<evidence type="ECO:0000256" key="8">
    <source>
        <dbReference type="ARBA" id="ARBA00023065"/>
    </source>
</evidence>
<keyword evidence="5" id="KW-0375">Hydrogen ion transport</keyword>
<dbReference type="CDD" id="cd18115">
    <property type="entry name" value="ATP-synt_F1_beta_N"/>
    <property type="match status" value="1"/>
</dbReference>
<evidence type="ECO:0000256" key="5">
    <source>
        <dbReference type="ARBA" id="ARBA00022781"/>
    </source>
</evidence>
<dbReference type="Pfam" id="PF22919">
    <property type="entry name" value="ATP-synt_VA_C"/>
    <property type="match status" value="1"/>
</dbReference>
<dbReference type="EMBL" id="LSMT01001030">
    <property type="protein sequence ID" value="PFX13236.1"/>
    <property type="molecule type" value="Genomic_DNA"/>
</dbReference>
<dbReference type="InterPro" id="IPR020003">
    <property type="entry name" value="ATPase_a/bsu_AS"/>
</dbReference>
<dbReference type="SUPFAM" id="SSF52540">
    <property type="entry name" value="P-loop containing nucleoside triphosphate hydrolases"/>
    <property type="match status" value="1"/>
</dbReference>
<dbReference type="InterPro" id="IPR036121">
    <property type="entry name" value="ATPase_F1/V1/A1_a/bsu_N_sf"/>
</dbReference>
<dbReference type="Pfam" id="PF02874">
    <property type="entry name" value="ATP-synt_ab_N"/>
    <property type="match status" value="1"/>
</dbReference>
<dbReference type="NCBIfam" id="TIGR01039">
    <property type="entry name" value="atpD"/>
    <property type="match status" value="1"/>
</dbReference>
<dbReference type="GO" id="GO:0046933">
    <property type="term" value="F:proton-transporting ATP synthase activity, rotational mechanism"/>
    <property type="evidence" value="ECO:0007669"/>
    <property type="project" value="InterPro"/>
</dbReference>
<gene>
    <name evidence="15" type="primary">atpD</name>
    <name evidence="15" type="ORF">AWC38_SpisGene22702</name>
</gene>
<dbReference type="InterPro" id="IPR027417">
    <property type="entry name" value="P-loop_NTPase"/>
</dbReference>
<dbReference type="NCBIfam" id="NF038190">
    <property type="entry name" value="VI_Cas13b"/>
    <property type="match status" value="1"/>
</dbReference>
<evidence type="ECO:0000256" key="10">
    <source>
        <dbReference type="ARBA" id="ARBA00023196"/>
    </source>
</evidence>
<evidence type="ECO:0000256" key="1">
    <source>
        <dbReference type="ARBA" id="ARBA00004170"/>
    </source>
</evidence>
<dbReference type="Gene3D" id="2.40.10.170">
    <property type="match status" value="1"/>
</dbReference>
<protein>
    <recommendedName>
        <fullName evidence="12">ATP synthase subunit beta</fullName>
        <ecNumber evidence="12">7.1.2.2</ecNumber>
    </recommendedName>
</protein>
<dbReference type="Gene3D" id="3.40.50.300">
    <property type="entry name" value="P-loop containing nucleotide triphosphate hydrolases"/>
    <property type="match status" value="1"/>
</dbReference>
<dbReference type="InterPro" id="IPR055190">
    <property type="entry name" value="ATP-synt_VA_C"/>
</dbReference>
<comment type="subcellular location">
    <subcellularLocation>
        <location evidence="1">Membrane</location>
        <topology evidence="1">Peripheral membrane protein</topology>
    </subcellularLocation>
</comment>
<organism evidence="15">
    <name type="scientific">Stylophora pistillata</name>
    <name type="common">Smooth cauliflower coral</name>
    <dbReference type="NCBI Taxonomy" id="50429"/>
    <lineage>
        <taxon>Eukaryota</taxon>
        <taxon>Metazoa</taxon>
        <taxon>Cnidaria</taxon>
        <taxon>Anthozoa</taxon>
        <taxon>Hexacorallia</taxon>
        <taxon>Scleractinia</taxon>
        <taxon>Astrocoeniina</taxon>
        <taxon>Pocilloporidae</taxon>
        <taxon>Stylophora</taxon>
    </lineage>
</organism>
<feature type="coiled-coil region" evidence="13">
    <location>
        <begin position="487"/>
        <end position="521"/>
    </location>
</feature>
<dbReference type="PROSITE" id="PS00152">
    <property type="entry name" value="ATPASE_ALPHA_BETA"/>
    <property type="match status" value="1"/>
</dbReference>
<evidence type="ECO:0000256" key="7">
    <source>
        <dbReference type="ARBA" id="ARBA00022967"/>
    </source>
</evidence>
<dbReference type="GO" id="GO:0045259">
    <property type="term" value="C:proton-transporting ATP synthase complex"/>
    <property type="evidence" value="ECO:0007669"/>
    <property type="project" value="UniProtKB-KW"/>
</dbReference>
<dbReference type="InterPro" id="IPR005722">
    <property type="entry name" value="ATP_synth_F1_bsu"/>
</dbReference>
<dbReference type="SMART" id="SM00382">
    <property type="entry name" value="AAA"/>
    <property type="match status" value="1"/>
</dbReference>
<dbReference type="CDD" id="cd01133">
    <property type="entry name" value="F1-ATPase_beta_CD"/>
    <property type="match status" value="1"/>
</dbReference>
<dbReference type="EC" id="7.1.2.2" evidence="12"/>
<dbReference type="CDD" id="cd18110">
    <property type="entry name" value="ATP-synt_F1_beta_C"/>
    <property type="match status" value="1"/>
</dbReference>
<dbReference type="FunFam" id="3.40.50.300:FF:000004">
    <property type="entry name" value="ATP synthase subunit beta"/>
    <property type="match status" value="1"/>
</dbReference>
<evidence type="ECO:0000256" key="2">
    <source>
        <dbReference type="ARBA" id="ARBA00008936"/>
    </source>
</evidence>
<comment type="caution">
    <text evidence="15">The sequence shown here is derived from an EMBL/GenBank/DDBJ whole genome shotgun (WGS) entry which is preliminary data.</text>
</comment>
<dbReference type="InterPro" id="IPR004100">
    <property type="entry name" value="ATPase_F1/V1/A1_a/bsu_N"/>
</dbReference>
<evidence type="ECO:0000259" key="14">
    <source>
        <dbReference type="SMART" id="SM00382"/>
    </source>
</evidence>
<keyword evidence="6 12" id="KW-0067">ATP-binding</keyword>
<evidence type="ECO:0000313" key="15">
    <source>
        <dbReference type="EMBL" id="PFX13236.1"/>
    </source>
</evidence>
<evidence type="ECO:0000256" key="6">
    <source>
        <dbReference type="ARBA" id="ARBA00022840"/>
    </source>
</evidence>
<comment type="subunit">
    <text evidence="12">F-type ATPases have 2 components, CF(1) - the catalytic core - and CF(0) - the membrane proton channel. CF(1) and CF(0) have multiple subunits.</text>
</comment>
<dbReference type="SUPFAM" id="SSF47917">
    <property type="entry name" value="C-terminal domain of alpha and beta subunits of F1 ATP synthase"/>
    <property type="match status" value="1"/>
</dbReference>
<dbReference type="InterPro" id="IPR003593">
    <property type="entry name" value="AAA+_ATPase"/>
</dbReference>
<dbReference type="AlphaFoldDB" id="A0A2B4R7U7"/>
<keyword evidence="4 12" id="KW-0547">Nucleotide-binding</keyword>
<keyword evidence="10 12" id="KW-0139">CF(1)</keyword>
<reference evidence="15" key="1">
    <citation type="journal article" date="2017" name="J. ISSAAS">
        <title>Comparative analysis of the genomes of Stylophora pistillata and Acropora digitifera provides evidence for extensive differences between species of corals.</title>
        <authorList>
            <person name="Voolstra C.R."/>
            <person name="Li Y."/>
            <person name="Liew Y.J."/>
            <person name="Baumgarten S."/>
            <person name="Zoccola D."/>
            <person name="Flot J.-F."/>
            <person name="Tambutte S."/>
            <person name="Allemand D."/>
            <person name="Aranda M."/>
        </authorList>
    </citation>
    <scope>NUCLEOTIDE SEQUENCE</scope>
    <source>
        <strain evidence="15">CSM Monaco</strain>
        <tissue evidence="15">Whole animal</tissue>
    </source>
</reference>
<sequence>MDVLGELGKCPQELFDVIKKTEQEKFRPENKEGESVGDEGLLRRNPKNDKFEMLSLGFLERLELCKNLGIFTYIGNYYSKCYDKKLIDGEKETRYLVKKAYAMGQLTGEEGLLQKAIKNKEGVFGRVSEEEPNPFKPYLTKVHPKYIINENKIGLSKIDFKETNRNQYLLPQIDENGRLKNPVPDVWLPRQELPAMVFYAYLLDKKGSENHNPDAFLKILFEHSFTPKKTKDNSPDKTVQLLMKKIEVYIKESEQLLDKCVENKKEIAFGKKQYRSPIKTGQMASWLASDMMKMQPSKNNGRDKITSANYRALQRSLAISDVEKWKSVLESAKLIGQHSNIKHPFLEKDGKRIFDDCKNITLFYKNYLKARKEYFEQWKNKATAELEKEEANRDEFFRRIFKKYNQKPTPPTNGKFLPRGIFTAAIKNYFVENGCEKMKAIVNAERVNVAYMIQKYFEEVEKDALPEVYTKNRHYDFFDLLKAENKDENKNVDVAKIRKQLENLEKRGKQNTHRYKQFQKQLHSNKFSVADLKSNKPKAPTENELAYFEKLIKQRPTRRITDTLKKHPVKKWNAYKKATKNEDKIRLRGVQDRLLFMMSKKLMPEDMVNNENYKLKNITNIFKIKTKFSFKVEKQDGAGEGRDNSSTNTLFIKSVVNASFFQGGKDNAIMEIATPSLVVNVSFFKGGKDNLMEKDNFYTVVVNALFFREVEKPNGNKLVLEVEQHVGQDTVRCIAMDSADGLSRGMEVIALGAPIKVPVGDDIYGRLFNVNGDPIDGLSALEKKGKKGLPIHRAAPKFEDLSVSTEVLFTGIKVIDLIEPYAKGGKVGLFGGAGVGKTVLIQELINNIAKGHGGLSVFAGVGERTREGNDLMREMIEAGIIKYGADFENSMKQGGWDLSKIDPEKMKESKVTFVFGQMNEPPGARARVALSGLTIAEYFRDGSGKDKGKDVLFFVDNIFRFTQAGSEVSALLGRMPSAVGYQPTLATEMGAMQERITSTKKGSITSVQAVYVPADDLTDPAPATTFAHLDATTVLSRKIAELGIYPAVDPLDSTSRILNPEILGEAHYNCAQRVKNLLQRYKELQDIIAILGMEELSEDDKLVVHRARRVQRFLSQPFHVAEQFTGINGVLVDIEDTIKGFNMIMDGELDKYPESAFNLKGTIDDVIEAGEKILKGSV</sequence>